<protein>
    <recommendedName>
        <fullName evidence="1">DNA mitochondrial polymerase exonuclease domain-containing protein</fullName>
    </recommendedName>
</protein>
<reference evidence="2 3" key="1">
    <citation type="submission" date="2024-04" db="EMBL/GenBank/DDBJ databases">
        <authorList>
            <consortium name="Genoscope - CEA"/>
            <person name="William W."/>
        </authorList>
    </citation>
    <scope>NUCLEOTIDE SEQUENCE [LARGE SCALE GENOMIC DNA]</scope>
</reference>
<dbReference type="GO" id="GO:0003887">
    <property type="term" value="F:DNA-directed DNA polymerase activity"/>
    <property type="evidence" value="ECO:0007669"/>
    <property type="project" value="TreeGrafter"/>
</dbReference>
<feature type="domain" description="DNA mitochondrial polymerase exonuclease" evidence="1">
    <location>
        <begin position="5"/>
        <end position="60"/>
    </location>
</feature>
<keyword evidence="3" id="KW-1185">Reference proteome</keyword>
<comment type="caution">
    <text evidence="2">The sequence shown here is derived from an EMBL/GenBank/DDBJ whole genome shotgun (WGS) entry which is preliminary data.</text>
</comment>
<dbReference type="GO" id="GO:0003677">
    <property type="term" value="F:DNA binding"/>
    <property type="evidence" value="ECO:0007669"/>
    <property type="project" value="InterPro"/>
</dbReference>
<dbReference type="InterPro" id="IPR041336">
    <property type="entry name" value="DNApol_Exo"/>
</dbReference>
<dbReference type="GO" id="GO:0008408">
    <property type="term" value="F:3'-5' exonuclease activity"/>
    <property type="evidence" value="ECO:0007669"/>
    <property type="project" value="TreeGrafter"/>
</dbReference>
<dbReference type="PANTHER" id="PTHR10267">
    <property type="entry name" value="DNA POLYMERASE SUBUNIT GAMMA-1"/>
    <property type="match status" value="1"/>
</dbReference>
<evidence type="ECO:0000259" key="1">
    <source>
        <dbReference type="Pfam" id="PF18136"/>
    </source>
</evidence>
<dbReference type="AlphaFoldDB" id="A0AAV2IQL2"/>
<dbReference type="Gene3D" id="3.30.420.390">
    <property type="match status" value="1"/>
</dbReference>
<sequence length="60" mass="7131">EHKTRQKLFNTATSREWKKVSSMNNLRDVHQLHCGGELLEKEKRDVFVNGNMSDVREQFQ</sequence>
<dbReference type="Pfam" id="PF18136">
    <property type="entry name" value="DNApol_Exo"/>
    <property type="match status" value="1"/>
</dbReference>
<dbReference type="Proteomes" id="UP001497497">
    <property type="component" value="Unassembled WGS sequence"/>
</dbReference>
<evidence type="ECO:0000313" key="3">
    <source>
        <dbReference type="Proteomes" id="UP001497497"/>
    </source>
</evidence>
<dbReference type="GO" id="GO:0006264">
    <property type="term" value="P:mitochondrial DNA replication"/>
    <property type="evidence" value="ECO:0007669"/>
    <property type="project" value="TreeGrafter"/>
</dbReference>
<proteinExistence type="predicted"/>
<evidence type="ECO:0000313" key="2">
    <source>
        <dbReference type="EMBL" id="CAL1548868.1"/>
    </source>
</evidence>
<accession>A0AAV2IQL2</accession>
<gene>
    <name evidence="2" type="ORF">GSLYS_00022185001</name>
</gene>
<name>A0AAV2IQL2_LYMST</name>
<dbReference type="PANTHER" id="PTHR10267:SF0">
    <property type="entry name" value="DNA POLYMERASE SUBUNIT GAMMA-1"/>
    <property type="match status" value="1"/>
</dbReference>
<feature type="non-terminal residue" evidence="2">
    <location>
        <position position="60"/>
    </location>
</feature>
<organism evidence="2 3">
    <name type="scientific">Lymnaea stagnalis</name>
    <name type="common">Great pond snail</name>
    <name type="synonym">Helix stagnalis</name>
    <dbReference type="NCBI Taxonomy" id="6523"/>
    <lineage>
        <taxon>Eukaryota</taxon>
        <taxon>Metazoa</taxon>
        <taxon>Spiralia</taxon>
        <taxon>Lophotrochozoa</taxon>
        <taxon>Mollusca</taxon>
        <taxon>Gastropoda</taxon>
        <taxon>Heterobranchia</taxon>
        <taxon>Euthyneura</taxon>
        <taxon>Panpulmonata</taxon>
        <taxon>Hygrophila</taxon>
        <taxon>Lymnaeoidea</taxon>
        <taxon>Lymnaeidae</taxon>
        <taxon>Lymnaea</taxon>
    </lineage>
</organism>
<feature type="non-terminal residue" evidence="2">
    <location>
        <position position="1"/>
    </location>
</feature>
<dbReference type="EMBL" id="CAXITT010001969">
    <property type="protein sequence ID" value="CAL1548868.1"/>
    <property type="molecule type" value="Genomic_DNA"/>
</dbReference>
<dbReference type="GO" id="GO:0005760">
    <property type="term" value="C:gamma DNA polymerase complex"/>
    <property type="evidence" value="ECO:0007669"/>
    <property type="project" value="InterPro"/>
</dbReference>
<dbReference type="InterPro" id="IPR002297">
    <property type="entry name" value="DNA-dir_DNA_pol_A_mt"/>
</dbReference>